<dbReference type="EMBL" id="NKFA01000008">
    <property type="protein sequence ID" value="OXI42163.1"/>
    <property type="molecule type" value="Genomic_DNA"/>
</dbReference>
<accession>A0A228IIC0</accession>
<dbReference type="Gene3D" id="3.40.605.10">
    <property type="entry name" value="Aldehyde Dehydrogenase, Chain A, domain 1"/>
    <property type="match status" value="1"/>
</dbReference>
<comment type="similarity">
    <text evidence="1">Belongs to the aldehyde dehydrogenase family.</text>
</comment>
<dbReference type="Pfam" id="PF00171">
    <property type="entry name" value="Aldedh"/>
    <property type="match status" value="1"/>
</dbReference>
<dbReference type="InterPro" id="IPR016162">
    <property type="entry name" value="Ald_DH_N"/>
</dbReference>
<evidence type="ECO:0000259" key="3">
    <source>
        <dbReference type="Pfam" id="PF00171"/>
    </source>
</evidence>
<dbReference type="AlphaFoldDB" id="A0A228IIC0"/>
<evidence type="ECO:0000313" key="4">
    <source>
        <dbReference type="EMBL" id="OXI42163.1"/>
    </source>
</evidence>
<evidence type="ECO:0000256" key="2">
    <source>
        <dbReference type="ARBA" id="ARBA00023002"/>
    </source>
</evidence>
<sequence>MASGQDVPPAGFFVSPKVFLTDQHNYLAKEEVFGPVLCVIPYDEIDDGIRIANATVYGLAAAVWGDPDLALDAAKKIRAGQVDINGARFNPVAPFGGFKQSGVGREAGHVGLDEFLEYKSIQMNEG</sequence>
<evidence type="ECO:0000313" key="5">
    <source>
        <dbReference type="Proteomes" id="UP000214600"/>
    </source>
</evidence>
<gene>
    <name evidence="4" type="ORF">CFB84_23285</name>
</gene>
<dbReference type="InterPro" id="IPR016163">
    <property type="entry name" value="Ald_DH_C"/>
</dbReference>
<feature type="domain" description="Aldehyde dehydrogenase" evidence="3">
    <location>
        <begin position="6"/>
        <end position="121"/>
    </location>
</feature>
<dbReference type="Gene3D" id="3.40.309.10">
    <property type="entry name" value="Aldehyde Dehydrogenase, Chain A, domain 2"/>
    <property type="match status" value="1"/>
</dbReference>
<dbReference type="PANTHER" id="PTHR42804">
    <property type="entry name" value="ALDEHYDE DEHYDROGENASE"/>
    <property type="match status" value="1"/>
</dbReference>
<comment type="caution">
    <text evidence="4">The sequence shown here is derived from an EMBL/GenBank/DDBJ whole genome shotgun (WGS) entry which is preliminary data.</text>
</comment>
<dbReference type="Proteomes" id="UP000214600">
    <property type="component" value="Unassembled WGS sequence"/>
</dbReference>
<reference evidence="5" key="1">
    <citation type="submission" date="2017-06" db="EMBL/GenBank/DDBJ databases">
        <authorList>
            <person name="LiPuma J."/>
            <person name="Spilker T."/>
        </authorList>
    </citation>
    <scope>NUCLEOTIDE SEQUENCE [LARGE SCALE GENOMIC DNA]</scope>
    <source>
        <strain evidence="5">AU17325</strain>
    </source>
</reference>
<name>A0A228IIC0_9BURK</name>
<organism evidence="4 5">
    <name type="scientific">Burkholderia aenigmatica</name>
    <dbReference type="NCBI Taxonomy" id="2015348"/>
    <lineage>
        <taxon>Bacteria</taxon>
        <taxon>Pseudomonadati</taxon>
        <taxon>Pseudomonadota</taxon>
        <taxon>Betaproteobacteria</taxon>
        <taxon>Burkholderiales</taxon>
        <taxon>Burkholderiaceae</taxon>
        <taxon>Burkholderia</taxon>
        <taxon>Burkholderia cepacia complex</taxon>
    </lineage>
</organism>
<dbReference type="PANTHER" id="PTHR42804:SF1">
    <property type="entry name" value="ALDEHYDE DEHYDROGENASE-RELATED"/>
    <property type="match status" value="1"/>
</dbReference>
<dbReference type="SUPFAM" id="SSF53720">
    <property type="entry name" value="ALDH-like"/>
    <property type="match status" value="1"/>
</dbReference>
<dbReference type="InterPro" id="IPR015590">
    <property type="entry name" value="Aldehyde_DH_dom"/>
</dbReference>
<keyword evidence="2" id="KW-0560">Oxidoreductase</keyword>
<dbReference type="InterPro" id="IPR016161">
    <property type="entry name" value="Ald_DH/histidinol_DH"/>
</dbReference>
<protein>
    <recommendedName>
        <fullName evidence="3">Aldehyde dehydrogenase domain-containing protein</fullName>
    </recommendedName>
</protein>
<dbReference type="OrthoDB" id="6187633at2"/>
<reference evidence="4 5" key="2">
    <citation type="submission" date="2017-08" db="EMBL/GenBank/DDBJ databases">
        <title>WGS of novel Burkholderia cepaca complex species.</title>
        <authorList>
            <person name="Lipuma J."/>
            <person name="Spilker T."/>
        </authorList>
    </citation>
    <scope>NUCLEOTIDE SEQUENCE [LARGE SCALE GENOMIC DNA]</scope>
    <source>
        <strain evidence="4 5">AU17325</strain>
    </source>
</reference>
<dbReference type="GO" id="GO:0016620">
    <property type="term" value="F:oxidoreductase activity, acting on the aldehyde or oxo group of donors, NAD or NADP as acceptor"/>
    <property type="evidence" value="ECO:0007669"/>
    <property type="project" value="InterPro"/>
</dbReference>
<proteinExistence type="inferred from homology"/>
<evidence type="ECO:0000256" key="1">
    <source>
        <dbReference type="ARBA" id="ARBA00009986"/>
    </source>
</evidence>